<comment type="caution">
    <text evidence="2">The sequence shown here is derived from an EMBL/GenBank/DDBJ whole genome shotgun (WGS) entry which is preliminary data.</text>
</comment>
<protein>
    <submittedName>
        <fullName evidence="2">Uncharacterized protein</fullName>
    </submittedName>
</protein>
<gene>
    <name evidence="2" type="ORF">E2562_032383</name>
</gene>
<dbReference type="Proteomes" id="UP000479710">
    <property type="component" value="Unassembled WGS sequence"/>
</dbReference>
<feature type="region of interest" description="Disordered" evidence="1">
    <location>
        <begin position="108"/>
        <end position="131"/>
    </location>
</feature>
<evidence type="ECO:0000313" key="2">
    <source>
        <dbReference type="EMBL" id="KAF0897059.1"/>
    </source>
</evidence>
<evidence type="ECO:0000256" key="1">
    <source>
        <dbReference type="SAM" id="MobiDB-lite"/>
    </source>
</evidence>
<proteinExistence type="predicted"/>
<organism evidence="2 3">
    <name type="scientific">Oryza meyeriana var. granulata</name>
    <dbReference type="NCBI Taxonomy" id="110450"/>
    <lineage>
        <taxon>Eukaryota</taxon>
        <taxon>Viridiplantae</taxon>
        <taxon>Streptophyta</taxon>
        <taxon>Embryophyta</taxon>
        <taxon>Tracheophyta</taxon>
        <taxon>Spermatophyta</taxon>
        <taxon>Magnoliopsida</taxon>
        <taxon>Liliopsida</taxon>
        <taxon>Poales</taxon>
        <taxon>Poaceae</taxon>
        <taxon>BOP clade</taxon>
        <taxon>Oryzoideae</taxon>
        <taxon>Oryzeae</taxon>
        <taxon>Oryzinae</taxon>
        <taxon>Oryza</taxon>
        <taxon>Oryza meyeriana</taxon>
    </lineage>
</organism>
<name>A0A6G1CA34_9ORYZ</name>
<feature type="region of interest" description="Disordered" evidence="1">
    <location>
        <begin position="1"/>
        <end position="28"/>
    </location>
</feature>
<sequence>MVGERAGGEEVGSDCQSHREGERWGRTMDREEMAYPPVVLGPWTRVQCGARRGMVGSWCTATAHGAPETRACRSEARGYGPVYVWDGGEQGLGPHVGEGCAGVQGFGHAAGGGEKKGRGAFPLGIDGRRRR</sequence>
<reference evidence="2 3" key="1">
    <citation type="submission" date="2019-11" db="EMBL/GenBank/DDBJ databases">
        <title>Whole genome sequence of Oryza granulata.</title>
        <authorList>
            <person name="Li W."/>
        </authorList>
    </citation>
    <scope>NUCLEOTIDE SEQUENCE [LARGE SCALE GENOMIC DNA]</scope>
    <source>
        <strain evidence="3">cv. Menghai</strain>
        <tissue evidence="2">Leaf</tissue>
    </source>
</reference>
<dbReference type="EMBL" id="SPHZ02000010">
    <property type="protein sequence ID" value="KAF0897059.1"/>
    <property type="molecule type" value="Genomic_DNA"/>
</dbReference>
<feature type="compositionally biased region" description="Basic and acidic residues" evidence="1">
    <location>
        <begin position="16"/>
        <end position="28"/>
    </location>
</feature>
<keyword evidence="3" id="KW-1185">Reference proteome</keyword>
<evidence type="ECO:0000313" key="3">
    <source>
        <dbReference type="Proteomes" id="UP000479710"/>
    </source>
</evidence>
<dbReference type="AlphaFoldDB" id="A0A6G1CA34"/>
<accession>A0A6G1CA34</accession>